<dbReference type="Proteomes" id="UP001062901">
    <property type="component" value="Unassembled WGS sequence"/>
</dbReference>
<feature type="coiled-coil region" evidence="1">
    <location>
        <begin position="909"/>
        <end position="980"/>
    </location>
</feature>
<evidence type="ECO:0000256" key="1">
    <source>
        <dbReference type="SAM" id="Coils"/>
    </source>
</evidence>
<accession>A0ABQ0NWU6</accession>
<dbReference type="RefSeq" id="WP_018979858.1">
    <property type="nucleotide sequence ID" value="NZ_BAQD01000003.1"/>
</dbReference>
<feature type="coiled-coil region" evidence="1">
    <location>
        <begin position="820"/>
        <end position="847"/>
    </location>
</feature>
<evidence type="ECO:0000313" key="4">
    <source>
        <dbReference type="Proteomes" id="UP001062901"/>
    </source>
</evidence>
<feature type="coiled-coil region" evidence="1">
    <location>
        <begin position="711"/>
        <end position="738"/>
    </location>
</feature>
<dbReference type="EMBL" id="BAQD01000003">
    <property type="protein sequence ID" value="GBQ05123.1"/>
    <property type="molecule type" value="Genomic_DNA"/>
</dbReference>
<organism evidence="3 4">
    <name type="scientific">Saccharibacter floricola DSM 15669</name>
    <dbReference type="NCBI Taxonomy" id="1123227"/>
    <lineage>
        <taxon>Bacteria</taxon>
        <taxon>Pseudomonadati</taxon>
        <taxon>Pseudomonadota</taxon>
        <taxon>Alphaproteobacteria</taxon>
        <taxon>Acetobacterales</taxon>
        <taxon>Acetobacteraceae</taxon>
        <taxon>Saccharibacter</taxon>
    </lineage>
</organism>
<dbReference type="PANTHER" id="PTHR41259:SF1">
    <property type="entry name" value="DOUBLE-STRAND BREAK REPAIR RAD50 ATPASE, PUTATIVE-RELATED"/>
    <property type="match status" value="1"/>
</dbReference>
<dbReference type="SUPFAM" id="SSF52540">
    <property type="entry name" value="P-loop containing nucleoside triphosphate hydrolases"/>
    <property type="match status" value="1"/>
</dbReference>
<dbReference type="Pfam" id="PF13514">
    <property type="entry name" value="AAA_27"/>
    <property type="match status" value="1"/>
</dbReference>
<dbReference type="InterPro" id="IPR038734">
    <property type="entry name" value="YhaN_AAA"/>
</dbReference>
<name>A0ABQ0NWU6_9PROT</name>
<dbReference type="PANTHER" id="PTHR41259">
    <property type="entry name" value="DOUBLE-STRAND BREAK REPAIR RAD50 ATPASE, PUTATIVE-RELATED"/>
    <property type="match status" value="1"/>
</dbReference>
<feature type="domain" description="YhaN AAA" evidence="2">
    <location>
        <begin position="1"/>
        <end position="209"/>
    </location>
</feature>
<keyword evidence="4" id="KW-1185">Reference proteome</keyword>
<dbReference type="Gene3D" id="3.40.50.300">
    <property type="entry name" value="P-loop containing nucleotide triphosphate hydrolases"/>
    <property type="match status" value="2"/>
</dbReference>
<dbReference type="InterPro" id="IPR027417">
    <property type="entry name" value="P-loop_NTPase"/>
</dbReference>
<comment type="caution">
    <text evidence="3">The sequence shown here is derived from an EMBL/GenBank/DDBJ whole genome shotgun (WGS) entry which is preliminary data.</text>
</comment>
<evidence type="ECO:0000313" key="3">
    <source>
        <dbReference type="EMBL" id="GBQ05123.1"/>
    </source>
</evidence>
<proteinExistence type="predicted"/>
<protein>
    <recommendedName>
        <fullName evidence="2">YhaN AAA domain-containing protein</fullName>
    </recommendedName>
</protein>
<keyword evidence="1" id="KW-0175">Coiled coil</keyword>
<feature type="coiled-coil region" evidence="1">
    <location>
        <begin position="581"/>
        <end position="619"/>
    </location>
</feature>
<gene>
    <name evidence="3" type="ORF">AA15669_0314</name>
</gene>
<evidence type="ECO:0000259" key="2">
    <source>
        <dbReference type="Pfam" id="PF13514"/>
    </source>
</evidence>
<sequence>MRFHDFSLKYYGGFEHKTFSFPTGAHDFHIIYGLNEAGKSTLLRAFRDFLFGFHQHTQGENWKYSTSLIRLGATFSHDGHTQTAWRRRPATKRGDFFDEDDATPLNPALLIQAYGQLTREEFFLSWALDHTRLAEGGKEVAHERQNAETTNLARELGNIDNLSDIIASLEKEKSDSWDKKRRNPRIKELIKNYHDTKKALRDATTSPQKLKEAQATVQHHNEHYKSLHLQNNTLIEQGNDYAHLQALIGPHTSYQEAKRLVDERAQSFFDKNESETIISLFDARHSSHQQIAKNNALLENRKKELATLGVRPSLLDDEKTLMLLSQEALNDAQHQREFQERERTYTKLDQKRTDLFAHLSLSEESSFPTLAQLKPLSDLLERYAEITARLKERQRTLAYTSPPEELPQAPNIEQLNALKDWLNTAIPYAQLDTEHDTLMSTLATQKRSIITSLEALAPWTGAFEEADTQLQRLTPPSEEECQNILSIFNAYTQQAREAVQRAMTAQHAYDRHEQHYQQFSHAPEWVSEATLNEARQKRDYFFNKIDKETFISSWKGLKDLIHHTDHLADQRFLSAQTDAHLRDIRRQQELLTLDIRHAKQEETTALSALQEEQEKWNKRLNTAGLPILTPHQFSTWRQQRTAILARYDTYYDTQEKMLQLARKRQQLIEQFKAIIPHHKGCDISQLISISKRNIEELSSEQKHYDHAVREHHSAQKNLITLKANLADAERERKEWHDEWTQAAQRSGYPLTLSPDALPAYQDLIKTQQDFQYISEEKQNKESERLKRQQQRTQLLERHQAASLDALEKTLEAAKRDDKQRDILLKQKKDREEALIELEEDAKILDDRLSRFLLRLPEGSTLDDLLKTAQRDSETAQLATSYHAAKRALLNAGRGRSLDDIIAALGTLDYEQLDEKKALINKENTRLENEKSIVSKQLFHAQQELEQLEKKDEASALAEELQHLKARIEEEAKQYVSLHAQYQLLQHMLYQQKEKLHGPFLSLASTCFSRLTLGEYAELALESDNKGTLTFIGLRPDKQEAVPLPQMSEGTCDQLYLALRLADIHQKLDAGISLPFFADDLFITFDDKRTKAGMELLAELSQRTQVFFFTHQLATLDHLPPEKAQRLALSAHS</sequence>
<reference evidence="3" key="1">
    <citation type="submission" date="2013-04" db="EMBL/GenBank/DDBJ databases">
        <title>The genome sequencing project of 58 acetic acid bacteria.</title>
        <authorList>
            <person name="Okamoto-Kainuma A."/>
            <person name="Ishikawa M."/>
            <person name="Umino S."/>
            <person name="Koizumi Y."/>
            <person name="Shiwa Y."/>
            <person name="Yoshikawa H."/>
            <person name="Matsutani M."/>
            <person name="Matsushita K."/>
        </authorList>
    </citation>
    <scope>NUCLEOTIDE SEQUENCE</scope>
    <source>
        <strain evidence="3">DSM 15669</strain>
    </source>
</reference>